<feature type="signal peptide" evidence="1">
    <location>
        <begin position="1"/>
        <end position="29"/>
    </location>
</feature>
<evidence type="ECO:0008006" key="4">
    <source>
        <dbReference type="Google" id="ProtNLM"/>
    </source>
</evidence>
<accession>A0ABP5F0H9</accession>
<keyword evidence="3" id="KW-1185">Reference proteome</keyword>
<proteinExistence type="predicted"/>
<evidence type="ECO:0000313" key="3">
    <source>
        <dbReference type="Proteomes" id="UP001500755"/>
    </source>
</evidence>
<gene>
    <name evidence="2" type="ORF">GCM10009755_26270</name>
</gene>
<dbReference type="Proteomes" id="UP001500755">
    <property type="component" value="Unassembled WGS sequence"/>
</dbReference>
<evidence type="ECO:0000313" key="2">
    <source>
        <dbReference type="EMBL" id="GAA2013352.1"/>
    </source>
</evidence>
<dbReference type="EMBL" id="BAAANO010000029">
    <property type="protein sequence ID" value="GAA2013352.1"/>
    <property type="molecule type" value="Genomic_DNA"/>
</dbReference>
<name>A0ABP5F0H9_9MICO</name>
<protein>
    <recommendedName>
        <fullName evidence="4">Lipoprotein</fullName>
    </recommendedName>
</protein>
<dbReference type="RefSeq" id="WP_344310393.1">
    <property type="nucleotide sequence ID" value="NZ_BAAANO010000029.1"/>
</dbReference>
<keyword evidence="1" id="KW-0732">Signal</keyword>
<comment type="caution">
    <text evidence="2">The sequence shown here is derived from an EMBL/GenBank/DDBJ whole genome shotgun (WGS) entry which is preliminary data.</text>
</comment>
<feature type="chain" id="PRO_5045352277" description="Lipoprotein" evidence="1">
    <location>
        <begin position="30"/>
        <end position="153"/>
    </location>
</feature>
<sequence>MSIRRRTGPGAAAPVALTPVALTSLVLLAACSGAPAVSVEQAALEFAAGYSSGGSEVQCRSLTLGQGNSSTMDDVRECLEKIGATARPTEGFEVVESRDLEEGRGIAISGGQWQVAAIYLVDEVEGWTPRAFTAAGHDAGTVLTELEDLVGSW</sequence>
<reference evidence="3" key="1">
    <citation type="journal article" date="2019" name="Int. J. Syst. Evol. Microbiol.">
        <title>The Global Catalogue of Microorganisms (GCM) 10K type strain sequencing project: providing services to taxonomists for standard genome sequencing and annotation.</title>
        <authorList>
            <consortium name="The Broad Institute Genomics Platform"/>
            <consortium name="The Broad Institute Genome Sequencing Center for Infectious Disease"/>
            <person name="Wu L."/>
            <person name="Ma J."/>
        </authorList>
    </citation>
    <scope>NUCLEOTIDE SEQUENCE [LARGE SCALE GENOMIC DNA]</scope>
    <source>
        <strain evidence="3">JCM 14546</strain>
    </source>
</reference>
<dbReference type="PROSITE" id="PS51257">
    <property type="entry name" value="PROKAR_LIPOPROTEIN"/>
    <property type="match status" value="1"/>
</dbReference>
<organism evidence="2 3">
    <name type="scientific">Brevibacterium samyangense</name>
    <dbReference type="NCBI Taxonomy" id="366888"/>
    <lineage>
        <taxon>Bacteria</taxon>
        <taxon>Bacillati</taxon>
        <taxon>Actinomycetota</taxon>
        <taxon>Actinomycetes</taxon>
        <taxon>Micrococcales</taxon>
        <taxon>Brevibacteriaceae</taxon>
        <taxon>Brevibacterium</taxon>
    </lineage>
</organism>
<evidence type="ECO:0000256" key="1">
    <source>
        <dbReference type="SAM" id="SignalP"/>
    </source>
</evidence>